<evidence type="ECO:0000256" key="2">
    <source>
        <dbReference type="ARBA" id="ARBA00022737"/>
    </source>
</evidence>
<dbReference type="InterPro" id="IPR002182">
    <property type="entry name" value="NB-ARC"/>
</dbReference>
<dbReference type="Gene3D" id="1.20.5.4130">
    <property type="match status" value="1"/>
</dbReference>
<keyword evidence="6" id="KW-0732">Signal</keyword>
<dbReference type="PRINTS" id="PR00364">
    <property type="entry name" value="DISEASERSIST"/>
</dbReference>
<feature type="domain" description="Disease resistance R13L4/SHOC-2-like LRR" evidence="10">
    <location>
        <begin position="787"/>
        <end position="1111"/>
    </location>
</feature>
<dbReference type="SUPFAM" id="SSF52540">
    <property type="entry name" value="P-loop containing nucleoside triphosphate hydrolases"/>
    <property type="match status" value="2"/>
</dbReference>
<dbReference type="Gene3D" id="3.40.50.300">
    <property type="entry name" value="P-loop containing nucleotide triphosphate hydrolases"/>
    <property type="match status" value="2"/>
</dbReference>
<dbReference type="PANTHER" id="PTHR36766">
    <property type="entry name" value="PLANT BROAD-SPECTRUM MILDEW RESISTANCE PROTEIN RPW8"/>
    <property type="match status" value="1"/>
</dbReference>
<gene>
    <name evidence="11" type="ORF">CTI12_AA568790</name>
</gene>
<comment type="caution">
    <text evidence="11">The sequence shown here is derived from an EMBL/GenBank/DDBJ whole genome shotgun (WGS) entry which is preliminary data.</text>
</comment>
<dbReference type="GO" id="GO:0006952">
    <property type="term" value="P:defense response"/>
    <property type="evidence" value="ECO:0007669"/>
    <property type="project" value="UniProtKB-KW"/>
</dbReference>
<dbReference type="EMBL" id="PKPP01014334">
    <property type="protein sequence ID" value="PWA39786.1"/>
    <property type="molecule type" value="Genomic_DNA"/>
</dbReference>
<protein>
    <submittedName>
        <fullName evidence="11">NB-ARC domains-containing protein</fullName>
    </submittedName>
</protein>
<dbReference type="GO" id="GO:0051707">
    <property type="term" value="P:response to other organism"/>
    <property type="evidence" value="ECO:0007669"/>
    <property type="project" value="UniProtKB-ARBA"/>
</dbReference>
<dbReference type="GO" id="GO:0005524">
    <property type="term" value="F:ATP binding"/>
    <property type="evidence" value="ECO:0007669"/>
    <property type="project" value="UniProtKB-KW"/>
</dbReference>
<evidence type="ECO:0000256" key="1">
    <source>
        <dbReference type="ARBA" id="ARBA00022614"/>
    </source>
</evidence>
<dbReference type="InterPro" id="IPR032675">
    <property type="entry name" value="LRR_dom_sf"/>
</dbReference>
<evidence type="ECO:0000256" key="6">
    <source>
        <dbReference type="SAM" id="SignalP"/>
    </source>
</evidence>
<accession>A0A2U1KSQ5</accession>
<dbReference type="GO" id="GO:0043531">
    <property type="term" value="F:ADP binding"/>
    <property type="evidence" value="ECO:0007669"/>
    <property type="project" value="InterPro"/>
</dbReference>
<dbReference type="SUPFAM" id="SSF52058">
    <property type="entry name" value="L domain-like"/>
    <property type="match status" value="2"/>
</dbReference>
<evidence type="ECO:0000313" key="11">
    <source>
        <dbReference type="EMBL" id="PWA39786.1"/>
    </source>
</evidence>
<reference evidence="11 12" key="1">
    <citation type="journal article" date="2018" name="Mol. Plant">
        <title>The genome of Artemisia annua provides insight into the evolution of Asteraceae family and artemisinin biosynthesis.</title>
        <authorList>
            <person name="Shen Q."/>
            <person name="Zhang L."/>
            <person name="Liao Z."/>
            <person name="Wang S."/>
            <person name="Yan T."/>
            <person name="Shi P."/>
            <person name="Liu M."/>
            <person name="Fu X."/>
            <person name="Pan Q."/>
            <person name="Wang Y."/>
            <person name="Lv Z."/>
            <person name="Lu X."/>
            <person name="Zhang F."/>
            <person name="Jiang W."/>
            <person name="Ma Y."/>
            <person name="Chen M."/>
            <person name="Hao X."/>
            <person name="Li L."/>
            <person name="Tang Y."/>
            <person name="Lv G."/>
            <person name="Zhou Y."/>
            <person name="Sun X."/>
            <person name="Brodelius P.E."/>
            <person name="Rose J.K.C."/>
            <person name="Tang K."/>
        </authorList>
    </citation>
    <scope>NUCLEOTIDE SEQUENCE [LARGE SCALE GENOMIC DNA]</scope>
    <source>
        <strain evidence="12">cv. Huhao1</strain>
        <tissue evidence="11">Leaf</tissue>
    </source>
</reference>
<dbReference type="Pfam" id="PF23598">
    <property type="entry name" value="LRR_14"/>
    <property type="match status" value="1"/>
</dbReference>
<sequence length="1461" mass="165680">MAELVLSALLQVIFEKLTSAAMNKIARSKEIHSELKKWESKLPQIRSLLNDASQKEVTDEAVKQWLNDLQHLAYDIEDILDALATDAMHHEVTNESDQGISSKVRKLIPTCCTNFSLSTRMDSKLNSITTRLQELIDEKNNLGLTVKDGGSKNKNRNYQTSLVDASSVVGREGDKKELLQKLMGYEPCSQNFSIMPIVGMGGIGKTTLARLLYDDQKVKDHFELKAWVCVSDDFDSFNISKVIFQSIGGDGNKKFADLNLLQAALKNQLTGKRFLLVLDDIWNAMHHEFTNESEGISSKVRKLIPTCCTNFSLSTRMDSKLNSITTRLQELIDEKNNLGLTVKDGGSKNKNRNYQTSLVDASSVVGREGDKKELLQKLMGYEPCSQNFSIMPIVGMGGIGKTTLARLLYDDQKVKDHFELKAWVCVSDDFDSFNISKVIFQSIGGDGNKKFADLNLLQADLKNQLTGKRFLLVLDDIWSEKLEDWETLVAPFFEVAHGSKIIITTRKQQLLNKLGYDHPYDLKKLSNVDALSLFAQYALGKKNFESYPTLRPHGEGIVKKCGGLPLALKALGSLLRTKTDEEDWKQLLNSEIWMLEDGAGIVPALRLSYHDLSARLKQLFAYCCLIPKDYVFEKDDLILWWMAEGTTCLRKDDLILWWMAEGFLHNSSTEKSMERLGEEYFQELLSRSFFQHVPDEESLFVMHDLMNDLATFVAGEFYSRLDIDVEKNARKEAFKKYRHMSFVCENYMTYNKFKAFERANSLRTFLAMPNVVVYSWQQFYISSKILVDTLPQLPLLRVLSLSRLDIDEVPECVGNMKHLRYLNLSRTSITHLPENVCDLYNLHTLIVSGCGELTKLPENFLKLKNLRHFDIRNTLLWNKMSSGISEMKSLQTLSNKVVVENNAFFISWLRNLTNLQAGISICGLDKVQSVRDIQEVNFSEKRVSELKVKWRDVFDDSVNEKLEKEVLDALKPHSDNLKGFEIESYGGKLFPNWIGDPSFLHLTNVRIVNCVNCTSLPPFGQLPSLKKLDIRSLKEVKVVGSEFLGTGIAFPKLESLRFEDMSGWEVWSTNSGVVGAVMFQCLQELEIFHCPNLVEVSLEALPSLRVLHLSRSGDGVLRSLIHIASAVTKVSIDGLTGLSDEVWRGVMDYLGAVEELKIRECNEIRYFWESEAEASKVLVNLRKLEVKILELKYCKSLERCNLPNNIQELSIRYCPMVASVSFPTGGHKLKSFKITGCEQLLGKEVLLNTSMPLMLEVVCIDSWKNLKSINELTCFIHLTELEIRGSSIESFPAADFPNLTSLKHLTIKDCKSMDVDSFGLWPPNLGKLRIGGLKKPISKFGPQNFPPSLVELALVGGSEEEEDDDVTSGSQLSHMLPSSLTTLWLEDFKKLESVSKGLQHLTSLQHLYILDCPKIQDLPEELLPSLLSLFSHRCRDELKEKTSRRGSYWPRISYIPKVRIF</sequence>
<evidence type="ECO:0000259" key="7">
    <source>
        <dbReference type="Pfam" id="PF00931"/>
    </source>
</evidence>
<feature type="chain" id="PRO_5015713571" evidence="6">
    <location>
        <begin position="21"/>
        <end position="1461"/>
    </location>
</feature>
<evidence type="ECO:0000313" key="12">
    <source>
        <dbReference type="Proteomes" id="UP000245207"/>
    </source>
</evidence>
<keyword evidence="1" id="KW-0433">Leucine-rich repeat</keyword>
<proteinExistence type="predicted"/>
<dbReference type="InterPro" id="IPR027417">
    <property type="entry name" value="P-loop_NTPase"/>
</dbReference>
<dbReference type="InterPro" id="IPR055414">
    <property type="entry name" value="LRR_R13L4/SHOC2-like"/>
</dbReference>
<name>A0A2U1KSQ5_ARTAN</name>
<feature type="domain" description="Disease resistance N-terminal" evidence="8">
    <location>
        <begin position="10"/>
        <end position="95"/>
    </location>
</feature>
<dbReference type="InterPro" id="IPR003591">
    <property type="entry name" value="Leu-rich_rpt_typical-subtyp"/>
</dbReference>
<dbReference type="Pfam" id="PF23559">
    <property type="entry name" value="WHD_DRP"/>
    <property type="match status" value="1"/>
</dbReference>
<keyword evidence="4" id="KW-0611">Plant defense</keyword>
<feature type="domain" description="NB-ARC" evidence="7">
    <location>
        <begin position="368"/>
        <end position="541"/>
    </location>
</feature>
<keyword evidence="5" id="KW-0067">ATP-binding</keyword>
<dbReference type="InterPro" id="IPR058922">
    <property type="entry name" value="WHD_DRP"/>
</dbReference>
<keyword evidence="12" id="KW-1185">Reference proteome</keyword>
<feature type="domain" description="Disease resistance protein winged helix" evidence="9">
    <location>
        <begin position="649"/>
        <end position="710"/>
    </location>
</feature>
<dbReference type="Pfam" id="PF00931">
    <property type="entry name" value="NB-ARC"/>
    <property type="match status" value="2"/>
</dbReference>
<evidence type="ECO:0000259" key="10">
    <source>
        <dbReference type="Pfam" id="PF23598"/>
    </source>
</evidence>
<dbReference type="Pfam" id="PF18052">
    <property type="entry name" value="Rx_N"/>
    <property type="match status" value="1"/>
</dbReference>
<dbReference type="SMART" id="SM00369">
    <property type="entry name" value="LRR_TYP"/>
    <property type="match status" value="3"/>
</dbReference>
<organism evidence="11 12">
    <name type="scientific">Artemisia annua</name>
    <name type="common">Sweet wormwood</name>
    <dbReference type="NCBI Taxonomy" id="35608"/>
    <lineage>
        <taxon>Eukaryota</taxon>
        <taxon>Viridiplantae</taxon>
        <taxon>Streptophyta</taxon>
        <taxon>Embryophyta</taxon>
        <taxon>Tracheophyta</taxon>
        <taxon>Spermatophyta</taxon>
        <taxon>Magnoliopsida</taxon>
        <taxon>eudicotyledons</taxon>
        <taxon>Gunneridae</taxon>
        <taxon>Pentapetalae</taxon>
        <taxon>asterids</taxon>
        <taxon>campanulids</taxon>
        <taxon>Asterales</taxon>
        <taxon>Asteraceae</taxon>
        <taxon>Asteroideae</taxon>
        <taxon>Anthemideae</taxon>
        <taxon>Artemisiinae</taxon>
        <taxon>Artemisia</taxon>
    </lineage>
</organism>
<dbReference type="PANTHER" id="PTHR36766:SF61">
    <property type="entry name" value="NB-ARC DOMAIN DISEASE RESISTANCE PROTEIN"/>
    <property type="match status" value="1"/>
</dbReference>
<dbReference type="FunFam" id="3.40.50.300:FF:001091">
    <property type="entry name" value="Probable disease resistance protein At1g61300"/>
    <property type="match status" value="1"/>
</dbReference>
<evidence type="ECO:0000256" key="4">
    <source>
        <dbReference type="ARBA" id="ARBA00022821"/>
    </source>
</evidence>
<keyword evidence="3" id="KW-0547">Nucleotide-binding</keyword>
<dbReference type="Gene3D" id="3.80.10.10">
    <property type="entry name" value="Ribonuclease Inhibitor"/>
    <property type="match status" value="4"/>
</dbReference>
<dbReference type="InterPro" id="IPR042197">
    <property type="entry name" value="Apaf_helical"/>
</dbReference>
<dbReference type="InterPro" id="IPR041118">
    <property type="entry name" value="Rx_N"/>
</dbReference>
<dbReference type="Proteomes" id="UP000245207">
    <property type="component" value="Unassembled WGS sequence"/>
</dbReference>
<evidence type="ECO:0000259" key="8">
    <source>
        <dbReference type="Pfam" id="PF18052"/>
    </source>
</evidence>
<feature type="signal peptide" evidence="6">
    <location>
        <begin position="1"/>
        <end position="20"/>
    </location>
</feature>
<evidence type="ECO:0000256" key="5">
    <source>
        <dbReference type="ARBA" id="ARBA00022840"/>
    </source>
</evidence>
<dbReference type="OrthoDB" id="1896560at2759"/>
<evidence type="ECO:0000259" key="9">
    <source>
        <dbReference type="Pfam" id="PF23559"/>
    </source>
</evidence>
<dbReference type="Gene3D" id="1.10.8.430">
    <property type="entry name" value="Helical domain of apoptotic protease-activating factors"/>
    <property type="match status" value="1"/>
</dbReference>
<feature type="domain" description="NB-ARC" evidence="7">
    <location>
        <begin position="172"/>
        <end position="286"/>
    </location>
</feature>
<evidence type="ECO:0000256" key="3">
    <source>
        <dbReference type="ARBA" id="ARBA00022741"/>
    </source>
</evidence>
<keyword evidence="2" id="KW-0677">Repeat</keyword>